<evidence type="ECO:0000256" key="1">
    <source>
        <dbReference type="ARBA" id="ARBA00022722"/>
    </source>
</evidence>
<keyword evidence="4" id="KW-0228">DNA excision</keyword>
<sequence>MAATPAPNTPVKTEDEQLGDSLEAGNSGDTRNGKIVAAPIDPESDEDVPVEAEELQEALARPPPVNSSYLPLPWKGRLGYACLNTYLRYSNPPVFCSRTCRIASILENRHPLADPSQPPHATKNRPDQSQPPDVARGQAYVEALGLANARDLLKLIRWNDRYGIKFMRLSSEMFPFASHKEYGYKLAPFASEVLGEVGRLVAKLGHRVSVHPGQFTQIGSPRKEVLENSIRDLEYHSELLQLLKLPPQQDRDAVMILHMGGVFGDKEATLDRFRENYQKLSQDIKNRLVLENDDVSWSVHDLLPICEELNIPLVLDYHHHNIIFDSSQVREGTLDIMGLYDRIKATWARKNITQKMHYSEPTSAAITNRQRRKHSDRVRVLPPCDPAMDLMIEAKDKEQAVFELMRTYKLPGHELFNDILPYVRTDENKPFKAPRKSKKKNGDFVDLEAQVPPPKTVPEEEVGMGGPERRVYWPPGMEEWLRPKKIVRTKALKTPKSSKKAPPPEADVDVDAAPATPSTPTKSAKAAERPSTTKKRVSRKRKASPDPSTPSASDVEPSDDAKPAKSRAKTDGVRRSRRTTTVNYAEDSESAALYLHHLINFRPSLDSTVSNFTSAMAPASCDILGVDYEKEYLQKMDQVTTKMAGALGFKDTAGLWDLYFNDSSTRAILDAWLDVRDNKFGRPQLKPSYMTLRPAVVNKAFDHAVHSIIAGPQQPAIGFGTNGIDEKSLAPLTCLWFSVQLIKAKPDLFSRTRIDGLTFHPDPYDMTHAYKLLSWIYRKKKGSKIPIRKPHAVAAESPVYFLDAIREATTVGPDRSVEDLFGMTSLEASRAAENAVAVASADRDDDAVKTPKLNVFEEIVNAVYSGQSGRNVDAPRPCLPIDRLNLLKHLMEMDRFKDDCISCEDISSELIPTTTMSGRLDPVSSESVSNTAPISLALDLLLKGLKGSTTIGPGIPACQISTIELVNPERIQAIHDKRYAQLIPDLQPAIVRLGDGSHAHRCATLRLCLLAFSTRLDQFVSRINAEHDLVDKLRDYAKKEDRGFALFYASTTLDPAVPMPSIPSLQASYLAMDAPKLRYLFKILHDEGAFETTSTRRPRFMVIANWQPVLWMTEMFLNSLSIPFVTVWFSPSMTTKERREAIKPFASSKSRCQILLTNFNVKLEALNLHKICSRMIIMEPPPDLQRVFEAIGSIHRVGQKERQRVWLLFQNRTFNRRMEALSTRNALPWIAEQMEKSKAMTEKVNKKSAELELSRVLGRSRRFSEFADWNVLEHCDCQSSDFKSPTLTHQKRPASFPRRQSVKRGKLL</sequence>
<dbReference type="OrthoDB" id="541883at2759"/>
<dbReference type="RefSeq" id="XP_026606750.1">
    <property type="nucleotide sequence ID" value="XM_026743587.1"/>
</dbReference>
<evidence type="ECO:0000313" key="8">
    <source>
        <dbReference type="EMBL" id="RDW89796.1"/>
    </source>
</evidence>
<keyword evidence="9" id="KW-1185">Reference proteome</keyword>
<dbReference type="Proteomes" id="UP000256690">
    <property type="component" value="Unassembled WGS sequence"/>
</dbReference>
<reference evidence="8 9" key="1">
    <citation type="journal article" date="2018" name="IMA Fungus">
        <title>IMA Genome-F 9: Draft genome sequence of Annulohypoxylon stygium, Aspergillus mulundensis, Berkeleyomyces basicola (syn. Thielaviopsis basicola), Ceratocystis smalleyi, two Cercospora beticola strains, Coleophoma cylindrospora, Fusarium fracticaudum, Phialophora cf. hyalina, and Morchella septimelata.</title>
        <authorList>
            <person name="Wingfield B.D."/>
            <person name="Bills G.F."/>
            <person name="Dong Y."/>
            <person name="Huang W."/>
            <person name="Nel W.J."/>
            <person name="Swalarsk-Parry B.S."/>
            <person name="Vaghefi N."/>
            <person name="Wilken P.M."/>
            <person name="An Z."/>
            <person name="de Beer Z.W."/>
            <person name="De Vos L."/>
            <person name="Chen L."/>
            <person name="Duong T.A."/>
            <person name="Gao Y."/>
            <person name="Hammerbacher A."/>
            <person name="Kikkert J.R."/>
            <person name="Li Y."/>
            <person name="Li H."/>
            <person name="Li K."/>
            <person name="Li Q."/>
            <person name="Liu X."/>
            <person name="Ma X."/>
            <person name="Naidoo K."/>
            <person name="Pethybridge S.J."/>
            <person name="Sun J."/>
            <person name="Steenkamp E.T."/>
            <person name="van der Nest M.A."/>
            <person name="van Wyk S."/>
            <person name="Wingfield M.J."/>
            <person name="Xiong C."/>
            <person name="Yue Q."/>
            <person name="Zhang X."/>
        </authorList>
    </citation>
    <scope>NUCLEOTIDE SEQUENCE [LARGE SCALE GENOMIC DNA]</scope>
    <source>
        <strain evidence="8 9">DSM 5745</strain>
    </source>
</reference>
<feature type="compositionally biased region" description="Basic and acidic residues" evidence="7">
    <location>
        <begin position="559"/>
        <end position="574"/>
    </location>
</feature>
<dbReference type="NCBIfam" id="TIGR00629">
    <property type="entry name" value="uvde"/>
    <property type="match status" value="1"/>
</dbReference>
<dbReference type="InterPro" id="IPR004601">
    <property type="entry name" value="UvdE"/>
</dbReference>
<dbReference type="InterPro" id="IPR036237">
    <property type="entry name" value="Xyl_isomerase-like_sf"/>
</dbReference>
<keyword evidence="2" id="KW-0255">Endonuclease</keyword>
<dbReference type="PANTHER" id="PTHR31290:SF5">
    <property type="entry name" value="UV-DAMAGE ENDONUCLEASE"/>
    <property type="match status" value="1"/>
</dbReference>
<dbReference type="GO" id="GO:0009411">
    <property type="term" value="P:response to UV"/>
    <property type="evidence" value="ECO:0007669"/>
    <property type="project" value="InterPro"/>
</dbReference>
<evidence type="ECO:0000256" key="2">
    <source>
        <dbReference type="ARBA" id="ARBA00022759"/>
    </source>
</evidence>
<keyword evidence="5" id="KW-0378">Hydrolase</keyword>
<dbReference type="Gene3D" id="3.20.20.150">
    <property type="entry name" value="Divalent-metal-dependent TIM barrel enzymes"/>
    <property type="match status" value="1"/>
</dbReference>
<comment type="caution">
    <text evidence="8">The sequence shown here is derived from an EMBL/GenBank/DDBJ whole genome shotgun (WGS) entry which is preliminary data.</text>
</comment>
<feature type="region of interest" description="Disordered" evidence="7">
    <location>
        <begin position="489"/>
        <end position="582"/>
    </location>
</feature>
<keyword evidence="1" id="KW-0540">Nuclease</keyword>
<evidence type="ECO:0000256" key="6">
    <source>
        <dbReference type="ARBA" id="ARBA00023204"/>
    </source>
</evidence>
<feature type="compositionally biased region" description="Basic residues" evidence="7">
    <location>
        <begin position="532"/>
        <end position="542"/>
    </location>
</feature>
<dbReference type="GeneID" id="38111941"/>
<evidence type="ECO:0008006" key="10">
    <source>
        <dbReference type="Google" id="ProtNLM"/>
    </source>
</evidence>
<dbReference type="GO" id="GO:0006289">
    <property type="term" value="P:nucleotide-excision repair"/>
    <property type="evidence" value="ECO:0007669"/>
    <property type="project" value="InterPro"/>
</dbReference>
<feature type="region of interest" description="Disordered" evidence="7">
    <location>
        <begin position="429"/>
        <end position="470"/>
    </location>
</feature>
<feature type="region of interest" description="Disordered" evidence="7">
    <location>
        <begin position="1"/>
        <end position="63"/>
    </location>
</feature>
<dbReference type="Gene3D" id="3.40.50.300">
    <property type="entry name" value="P-loop containing nucleotide triphosphate hydrolases"/>
    <property type="match status" value="1"/>
</dbReference>
<evidence type="ECO:0000256" key="5">
    <source>
        <dbReference type="ARBA" id="ARBA00022801"/>
    </source>
</evidence>
<dbReference type="GO" id="GO:0005634">
    <property type="term" value="C:nucleus"/>
    <property type="evidence" value="ECO:0007669"/>
    <property type="project" value="TreeGrafter"/>
</dbReference>
<feature type="region of interest" description="Disordered" evidence="7">
    <location>
        <begin position="110"/>
        <end position="133"/>
    </location>
</feature>
<dbReference type="FunFam" id="3.20.20.150:FF:000012">
    <property type="entry name" value="Related to UV-endonuclease UVE-1"/>
    <property type="match status" value="1"/>
</dbReference>
<evidence type="ECO:0000256" key="7">
    <source>
        <dbReference type="SAM" id="MobiDB-lite"/>
    </source>
</evidence>
<dbReference type="Pfam" id="PF03851">
    <property type="entry name" value="UvdE"/>
    <property type="match status" value="1"/>
</dbReference>
<dbReference type="EMBL" id="PVWQ01000002">
    <property type="protein sequence ID" value="RDW89796.1"/>
    <property type="molecule type" value="Genomic_DNA"/>
</dbReference>
<dbReference type="InterPro" id="IPR027417">
    <property type="entry name" value="P-loop_NTPase"/>
</dbReference>
<dbReference type="SUPFAM" id="SSF52540">
    <property type="entry name" value="P-loop containing nucleoside triphosphate hydrolases"/>
    <property type="match status" value="1"/>
</dbReference>
<dbReference type="GO" id="GO:0016787">
    <property type="term" value="F:hydrolase activity"/>
    <property type="evidence" value="ECO:0007669"/>
    <property type="project" value="UniProtKB-KW"/>
</dbReference>
<dbReference type="PANTHER" id="PTHR31290">
    <property type="entry name" value="UV-DAMAGE ENDONUCLEASE"/>
    <property type="match status" value="1"/>
</dbReference>
<keyword evidence="6" id="KW-0234">DNA repair</keyword>
<evidence type="ECO:0000256" key="3">
    <source>
        <dbReference type="ARBA" id="ARBA00022763"/>
    </source>
</evidence>
<evidence type="ECO:0000256" key="4">
    <source>
        <dbReference type="ARBA" id="ARBA00022769"/>
    </source>
</evidence>
<feature type="compositionally biased region" description="Basic residues" evidence="7">
    <location>
        <begin position="489"/>
        <end position="499"/>
    </location>
</feature>
<dbReference type="SUPFAM" id="SSF51658">
    <property type="entry name" value="Xylose isomerase-like"/>
    <property type="match status" value="1"/>
</dbReference>
<proteinExistence type="predicted"/>
<name>A0A3D8SU26_9EURO</name>
<feature type="region of interest" description="Disordered" evidence="7">
    <location>
        <begin position="1282"/>
        <end position="1308"/>
    </location>
</feature>
<organism evidence="8 9">
    <name type="scientific">Aspergillus mulundensis</name>
    <dbReference type="NCBI Taxonomy" id="1810919"/>
    <lineage>
        <taxon>Eukaryota</taxon>
        <taxon>Fungi</taxon>
        <taxon>Dikarya</taxon>
        <taxon>Ascomycota</taxon>
        <taxon>Pezizomycotina</taxon>
        <taxon>Eurotiomycetes</taxon>
        <taxon>Eurotiomycetidae</taxon>
        <taxon>Eurotiales</taxon>
        <taxon>Aspergillaceae</taxon>
        <taxon>Aspergillus</taxon>
        <taxon>Aspergillus subgen. Nidulantes</taxon>
    </lineage>
</organism>
<protein>
    <recommendedName>
        <fullName evidence="10">UV-damage endonuclease</fullName>
    </recommendedName>
</protein>
<accession>A0A3D8SU26</accession>
<dbReference type="GO" id="GO:0004519">
    <property type="term" value="F:endonuclease activity"/>
    <property type="evidence" value="ECO:0007669"/>
    <property type="project" value="UniProtKB-KW"/>
</dbReference>
<keyword evidence="3" id="KW-0227">DNA damage</keyword>
<dbReference type="GO" id="GO:0005739">
    <property type="term" value="C:mitochondrion"/>
    <property type="evidence" value="ECO:0007669"/>
    <property type="project" value="TreeGrafter"/>
</dbReference>
<gene>
    <name evidence="8" type="ORF">DSM5745_01571</name>
</gene>
<evidence type="ECO:0000313" key="9">
    <source>
        <dbReference type="Proteomes" id="UP000256690"/>
    </source>
</evidence>
<dbReference type="STRING" id="1810919.A0A3D8SU26"/>
<feature type="compositionally biased region" description="Low complexity" evidence="7">
    <location>
        <begin position="545"/>
        <end position="554"/>
    </location>
</feature>
<feature type="compositionally biased region" description="Acidic residues" evidence="7">
    <location>
        <begin position="42"/>
        <end position="56"/>
    </location>
</feature>
<dbReference type="GO" id="GO:0043504">
    <property type="term" value="P:mitochondrial DNA repair"/>
    <property type="evidence" value="ECO:0007669"/>
    <property type="project" value="TreeGrafter"/>
</dbReference>